<dbReference type="InterPro" id="IPR052919">
    <property type="entry name" value="TA_system_RNase"/>
</dbReference>
<dbReference type="CDD" id="cd09872">
    <property type="entry name" value="PIN_Sll0205-like"/>
    <property type="match status" value="1"/>
</dbReference>
<reference evidence="2 3" key="1">
    <citation type="submission" date="2023-07" db="EMBL/GenBank/DDBJ databases">
        <title>Genomic Encyclopedia of Type Strains, Phase IV (KMG-IV): sequencing the most valuable type-strain genomes for metagenomic binning, comparative biology and taxonomic classification.</title>
        <authorList>
            <person name="Goeker M."/>
        </authorList>
    </citation>
    <scope>NUCLEOTIDE SEQUENCE [LARGE SCALE GENOMIC DNA]</scope>
    <source>
        <strain evidence="2 3">B1-1</strain>
    </source>
</reference>
<dbReference type="InterPro" id="IPR029060">
    <property type="entry name" value="PIN-like_dom_sf"/>
</dbReference>
<dbReference type="RefSeq" id="WP_266280308.1">
    <property type="nucleotide sequence ID" value="NZ_JAPKNF010000001.1"/>
</dbReference>
<dbReference type="PANTHER" id="PTHR36173">
    <property type="entry name" value="RIBONUCLEASE VAPC16-RELATED"/>
    <property type="match status" value="1"/>
</dbReference>
<dbReference type="Proteomes" id="UP001223743">
    <property type="component" value="Unassembled WGS sequence"/>
</dbReference>
<dbReference type="SUPFAM" id="SSF88723">
    <property type="entry name" value="PIN domain-like"/>
    <property type="match status" value="1"/>
</dbReference>
<dbReference type="Pfam" id="PF01850">
    <property type="entry name" value="PIN"/>
    <property type="match status" value="1"/>
</dbReference>
<feature type="domain" description="PIN" evidence="1">
    <location>
        <begin position="25"/>
        <end position="85"/>
    </location>
</feature>
<name>A0ABU0M501_9HYPH</name>
<dbReference type="InterPro" id="IPR041705">
    <property type="entry name" value="PIN_Sll0205"/>
</dbReference>
<accession>A0ABU0M501</accession>
<keyword evidence="3" id="KW-1185">Reference proteome</keyword>
<evidence type="ECO:0000313" key="3">
    <source>
        <dbReference type="Proteomes" id="UP001223743"/>
    </source>
</evidence>
<dbReference type="EMBL" id="JAUSWJ010000001">
    <property type="protein sequence ID" value="MDQ0515893.1"/>
    <property type="molecule type" value="Genomic_DNA"/>
</dbReference>
<comment type="caution">
    <text evidence="2">The sequence shown here is derived from an EMBL/GenBank/DDBJ whole genome shotgun (WGS) entry which is preliminary data.</text>
</comment>
<protein>
    <submittedName>
        <fullName evidence="2">PIN domain nuclease of toxin-antitoxin system</fullName>
    </submittedName>
</protein>
<dbReference type="InterPro" id="IPR002716">
    <property type="entry name" value="PIN_dom"/>
</dbReference>
<organism evidence="2 3">
    <name type="scientific">Kaistia geumhonensis</name>
    <dbReference type="NCBI Taxonomy" id="410839"/>
    <lineage>
        <taxon>Bacteria</taxon>
        <taxon>Pseudomonadati</taxon>
        <taxon>Pseudomonadota</taxon>
        <taxon>Alphaproteobacteria</taxon>
        <taxon>Hyphomicrobiales</taxon>
        <taxon>Kaistiaceae</taxon>
        <taxon>Kaistia</taxon>
    </lineage>
</organism>
<gene>
    <name evidence="2" type="ORF">QO015_001506</name>
</gene>
<evidence type="ECO:0000313" key="2">
    <source>
        <dbReference type="EMBL" id="MDQ0515893.1"/>
    </source>
</evidence>
<dbReference type="PANTHER" id="PTHR36173:SF2">
    <property type="entry name" value="RIBONUCLEASE VAPC16"/>
    <property type="match status" value="1"/>
</dbReference>
<sequence length="94" mass="10567">MHLLLDTHEIALKFRRGLWPETEQIASEFEGVCDRAGFVSLPISARHAAAAGVLPLDHRDPFDRILAAEAIAEDMSIISIDEKLDLFPMKRLWA</sequence>
<evidence type="ECO:0000259" key="1">
    <source>
        <dbReference type="Pfam" id="PF01850"/>
    </source>
</evidence>
<proteinExistence type="predicted"/>